<comment type="similarity">
    <text evidence="1">Belongs to the FlgD family.</text>
</comment>
<feature type="compositionally biased region" description="Low complexity" evidence="3">
    <location>
        <begin position="160"/>
        <end position="180"/>
    </location>
</feature>
<dbReference type="Proteomes" id="UP000252167">
    <property type="component" value="Unassembled WGS sequence"/>
</dbReference>
<dbReference type="RefSeq" id="WP_113607849.1">
    <property type="nucleotide sequence ID" value="NZ_POAF01000007.1"/>
</dbReference>
<feature type="region of interest" description="Disordered" evidence="3">
    <location>
        <begin position="1"/>
        <end position="22"/>
    </location>
</feature>
<evidence type="ECO:0000313" key="4">
    <source>
        <dbReference type="EMBL" id="RBL99714.1"/>
    </source>
</evidence>
<dbReference type="EMBL" id="POAF01000007">
    <property type="protein sequence ID" value="RBL99714.1"/>
    <property type="molecule type" value="Genomic_DNA"/>
</dbReference>
<evidence type="ECO:0000313" key="5">
    <source>
        <dbReference type="Proteomes" id="UP000252167"/>
    </source>
</evidence>
<dbReference type="GO" id="GO:0044781">
    <property type="term" value="P:bacterial-type flagellum organization"/>
    <property type="evidence" value="ECO:0007669"/>
    <property type="project" value="UniProtKB-KW"/>
</dbReference>
<protein>
    <submittedName>
        <fullName evidence="4">Flagellar hook capping protein</fullName>
    </submittedName>
</protein>
<keyword evidence="4" id="KW-0966">Cell projection</keyword>
<keyword evidence="4" id="KW-0282">Flagellum</keyword>
<dbReference type="AlphaFoldDB" id="A0A365YAI9"/>
<organism evidence="4 5">
    <name type="scientific">Glutamicibacter soli</name>
    <dbReference type="NCBI Taxonomy" id="453836"/>
    <lineage>
        <taxon>Bacteria</taxon>
        <taxon>Bacillati</taxon>
        <taxon>Actinomycetota</taxon>
        <taxon>Actinomycetes</taxon>
        <taxon>Micrococcales</taxon>
        <taxon>Micrococcaceae</taxon>
        <taxon>Glutamicibacter</taxon>
    </lineage>
</organism>
<feature type="compositionally biased region" description="Basic and acidic residues" evidence="3">
    <location>
        <begin position="148"/>
        <end position="157"/>
    </location>
</feature>
<reference evidence="4 5" key="1">
    <citation type="submission" date="2018-01" db="EMBL/GenBank/DDBJ databases">
        <title>Glutamicibacter soli strain NHPC-3 Whole genome sequence and assembly.</title>
        <authorList>
            <person name="Choudhury P."/>
            <person name="Gupta D."/>
            <person name="Sengupta K."/>
            <person name="Jawed A."/>
            <person name="Sultana N."/>
            <person name="Saha P."/>
        </authorList>
    </citation>
    <scope>NUCLEOTIDE SEQUENCE [LARGE SCALE GENOMIC DNA]</scope>
    <source>
        <strain evidence="4 5">NHPC-3</strain>
    </source>
</reference>
<dbReference type="Pfam" id="PF03963">
    <property type="entry name" value="FlgD"/>
    <property type="match status" value="1"/>
</dbReference>
<proteinExistence type="inferred from homology"/>
<keyword evidence="5" id="KW-1185">Reference proteome</keyword>
<keyword evidence="2" id="KW-1005">Bacterial flagellum biogenesis</keyword>
<evidence type="ECO:0000256" key="2">
    <source>
        <dbReference type="ARBA" id="ARBA00022795"/>
    </source>
</evidence>
<accession>A0A365YAI9</accession>
<feature type="region of interest" description="Disordered" evidence="3">
    <location>
        <begin position="137"/>
        <end position="180"/>
    </location>
</feature>
<evidence type="ECO:0000256" key="3">
    <source>
        <dbReference type="SAM" id="MobiDB-lite"/>
    </source>
</evidence>
<dbReference type="InterPro" id="IPR005648">
    <property type="entry name" value="FlgD"/>
</dbReference>
<sequence length="180" mass="18832">MTISPLDASGGTAAAAARQRVPKQTMDSEVFLHLLVTQLANQDPSAPMDTNQMISQTVQLASMERLNTLTAAQQTSLEVQQRTAASSFMGQHVTSADQPPVEGIVTAVTFTANGPVLSVGEKQIALTTVIAVRDPQKTEAPAAAQHNDLPENTRSPEETAPANPNAAASLPNSLPNVLPS</sequence>
<comment type="caution">
    <text evidence="4">The sequence shown here is derived from an EMBL/GenBank/DDBJ whole genome shotgun (WGS) entry which is preliminary data.</text>
</comment>
<keyword evidence="4" id="KW-0969">Cilium</keyword>
<gene>
    <name evidence="4" type="ORF">C1H84_15020</name>
</gene>
<name>A0A365YAI9_9MICC</name>
<evidence type="ECO:0000256" key="1">
    <source>
        <dbReference type="ARBA" id="ARBA00010577"/>
    </source>
</evidence>